<keyword evidence="2" id="KW-0486">Methionine biosynthesis</keyword>
<keyword evidence="2" id="KW-0012">Acyltransferase</keyword>
<organism evidence="5 6">
    <name type="scientific">Microlunatus spumicola</name>
    <dbReference type="NCBI Taxonomy" id="81499"/>
    <lineage>
        <taxon>Bacteria</taxon>
        <taxon>Bacillati</taxon>
        <taxon>Actinomycetota</taxon>
        <taxon>Actinomycetes</taxon>
        <taxon>Propionibacteriales</taxon>
        <taxon>Propionibacteriaceae</taxon>
        <taxon>Microlunatus</taxon>
    </lineage>
</organism>
<dbReference type="HAMAP" id="MF_00296">
    <property type="entry name" value="MetX_acyltransf"/>
    <property type="match status" value="1"/>
</dbReference>
<dbReference type="Pfam" id="PF00561">
    <property type="entry name" value="Abhydrolase_1"/>
    <property type="match status" value="1"/>
</dbReference>
<comment type="catalytic activity">
    <reaction evidence="2">
        <text>L-homoserine + acetyl-CoA = O-acetyl-L-homoserine + CoA</text>
        <dbReference type="Rhea" id="RHEA:13701"/>
        <dbReference type="ChEBI" id="CHEBI:57287"/>
        <dbReference type="ChEBI" id="CHEBI:57288"/>
        <dbReference type="ChEBI" id="CHEBI:57476"/>
        <dbReference type="ChEBI" id="CHEBI:57716"/>
        <dbReference type="EC" id="2.3.1.31"/>
    </reaction>
</comment>
<feature type="binding site" evidence="2">
    <location>
        <position position="380"/>
    </location>
    <ligand>
        <name>substrate</name>
    </ligand>
</feature>
<dbReference type="EMBL" id="BAAAYR010000002">
    <property type="protein sequence ID" value="GAA3566771.1"/>
    <property type="molecule type" value="Genomic_DNA"/>
</dbReference>
<feature type="domain" description="AB hydrolase-1" evidence="4">
    <location>
        <begin position="96"/>
        <end position="384"/>
    </location>
</feature>
<dbReference type="InterPro" id="IPR000073">
    <property type="entry name" value="AB_hydrolase_1"/>
</dbReference>
<gene>
    <name evidence="2" type="primary">metXA</name>
    <name evidence="5" type="ORF">GCM10022197_23480</name>
</gene>
<comment type="caution">
    <text evidence="2">Lacks conserved residue(s) required for the propagation of feature annotation.</text>
</comment>
<sequence>MASKRAVSTAGNVGTVETQQLELPDPLPLDCGRTLTGVRVAYETYGTLAPARDNVILVCHALSGDAHAAGEAPAGAVEGTRDGFAAEERDGARGKSLGWWDGMIGPGKAFDTDRFFVVSTNLLGGCKGTTGPSSTDPATGRAYGSDFPVVTVADMVRTQRAFLDVLGIERLAAVAGGSLGGMQALEWGVTHPDQVDAVIAIASTHALAPQGMAWNAIARESILRDPDWQGGHYHGTGRAPDAGMGVARMVGHVTYLSAPALGDKFGRRLQTGTEVRYTVTEPEYEVESYLRHQADSFVRRFDANTYLYTSRALTYFDLARDHGDGDLRRALASVTGRTLLIAFSSDWLYPPDASREIHEALLADGRPSELHVIDAPYGHDCFLLEEARQTPIIRDFLGGFRERQRVEPSGGRGGSSPLTTDGFRERQRVEPTGGRGGSSPLTTDGFRERQRVEPTGGRGGSSPLTTDGFRERQRVEPTGGRGGSSPLTTEEEGTA</sequence>
<dbReference type="PANTHER" id="PTHR32268:SF11">
    <property type="entry name" value="HOMOSERINE O-ACETYLTRANSFERASE"/>
    <property type="match status" value="1"/>
</dbReference>
<evidence type="ECO:0000256" key="2">
    <source>
        <dbReference type="HAMAP-Rule" id="MF_00296"/>
    </source>
</evidence>
<keyword evidence="2" id="KW-0028">Amino-acid biosynthesis</keyword>
<feature type="binding site" evidence="2">
    <location>
        <position position="248"/>
    </location>
    <ligand>
        <name>substrate</name>
    </ligand>
</feature>
<keyword evidence="6" id="KW-1185">Reference proteome</keyword>
<dbReference type="Gene3D" id="3.40.50.1820">
    <property type="entry name" value="alpha/beta hydrolase"/>
    <property type="match status" value="1"/>
</dbReference>
<reference evidence="6" key="1">
    <citation type="journal article" date="2019" name="Int. J. Syst. Evol. Microbiol.">
        <title>The Global Catalogue of Microorganisms (GCM) 10K type strain sequencing project: providing services to taxonomists for standard genome sequencing and annotation.</title>
        <authorList>
            <consortium name="The Broad Institute Genomics Platform"/>
            <consortium name="The Broad Institute Genome Sequencing Center for Infectious Disease"/>
            <person name="Wu L."/>
            <person name="Ma J."/>
        </authorList>
    </citation>
    <scope>NUCLEOTIDE SEQUENCE [LARGE SCALE GENOMIC DNA]</scope>
    <source>
        <strain evidence="6">JCM 16540</strain>
    </source>
</reference>
<comment type="pathway">
    <text evidence="2">Amino-acid biosynthesis; L-methionine biosynthesis via de novo pathway; O-acetyl-L-homoserine from L-homoserine: step 1/1.</text>
</comment>
<proteinExistence type="inferred from homology"/>
<comment type="subunit">
    <text evidence="2">Homodimer.</text>
</comment>
<evidence type="ECO:0000256" key="3">
    <source>
        <dbReference type="SAM" id="MobiDB-lite"/>
    </source>
</evidence>
<dbReference type="RefSeq" id="WP_344742390.1">
    <property type="nucleotide sequence ID" value="NZ_BAAAYR010000002.1"/>
</dbReference>
<evidence type="ECO:0000313" key="5">
    <source>
        <dbReference type="EMBL" id="GAA3566771.1"/>
    </source>
</evidence>
<feature type="active site" description="Nucleophile" evidence="2">
    <location>
        <position position="178"/>
    </location>
</feature>
<comment type="caution">
    <text evidence="5">The sequence shown here is derived from an EMBL/GenBank/DDBJ whole genome shotgun (WGS) entry which is preliminary data.</text>
</comment>
<dbReference type="Gene3D" id="1.10.1740.110">
    <property type="match status" value="1"/>
</dbReference>
<feature type="region of interest" description="Disordered" evidence="3">
    <location>
        <begin position="404"/>
        <end position="495"/>
    </location>
</feature>
<dbReference type="Proteomes" id="UP001500767">
    <property type="component" value="Unassembled WGS sequence"/>
</dbReference>
<dbReference type="NCBIfam" id="NF001209">
    <property type="entry name" value="PRK00175.1"/>
    <property type="match status" value="1"/>
</dbReference>
<keyword evidence="1 2" id="KW-0808">Transferase</keyword>
<dbReference type="InterPro" id="IPR029058">
    <property type="entry name" value="AB_hydrolase_fold"/>
</dbReference>
<accession>A0ABP6XHD5</accession>
<dbReference type="SUPFAM" id="SSF53474">
    <property type="entry name" value="alpha/beta-Hydrolases"/>
    <property type="match status" value="1"/>
</dbReference>
<keyword evidence="2" id="KW-0963">Cytoplasm</keyword>
<evidence type="ECO:0000313" key="6">
    <source>
        <dbReference type="Proteomes" id="UP001500767"/>
    </source>
</evidence>
<evidence type="ECO:0000259" key="4">
    <source>
        <dbReference type="Pfam" id="PF00561"/>
    </source>
</evidence>
<evidence type="ECO:0000256" key="1">
    <source>
        <dbReference type="ARBA" id="ARBA00022679"/>
    </source>
</evidence>
<comment type="function">
    <text evidence="2">Transfers an acetyl group from acetyl-CoA to L-homoserine, forming acetyl-L-homoserine.</text>
</comment>
<dbReference type="InterPro" id="IPR008220">
    <property type="entry name" value="HAT_MetX-like"/>
</dbReference>
<name>A0ABP6XHD5_9ACTN</name>
<protein>
    <recommendedName>
        <fullName evidence="2">Homoserine O-acetyltransferase</fullName>
        <shortName evidence="2">HAT</shortName>
        <ecNumber evidence="2">2.3.1.31</ecNumber>
    </recommendedName>
    <alternativeName>
        <fullName evidence="2">Homoserine transacetylase</fullName>
        <shortName evidence="2">HTA</shortName>
    </alternativeName>
</protein>
<dbReference type="PANTHER" id="PTHR32268">
    <property type="entry name" value="HOMOSERINE O-ACETYLTRANSFERASE"/>
    <property type="match status" value="1"/>
</dbReference>
<comment type="subcellular location">
    <subcellularLocation>
        <location evidence="2">Cytoplasm</location>
    </subcellularLocation>
</comment>
<dbReference type="NCBIfam" id="TIGR01392">
    <property type="entry name" value="homoserO_Ac_trn"/>
    <property type="match status" value="1"/>
</dbReference>
<dbReference type="EC" id="2.3.1.31" evidence="2"/>
<feature type="active site" evidence="2">
    <location>
        <position position="346"/>
    </location>
</feature>
<comment type="similarity">
    <text evidence="2">Belongs to the AB hydrolase superfamily. MetX family.</text>
</comment>
<feature type="active site" evidence="2">
    <location>
        <position position="379"/>
    </location>
</feature>